<dbReference type="GO" id="GO:0016787">
    <property type="term" value="F:hydrolase activity"/>
    <property type="evidence" value="ECO:0007669"/>
    <property type="project" value="InterPro"/>
</dbReference>
<protein>
    <submittedName>
        <fullName evidence="2">Metallophosphoesterase</fullName>
    </submittedName>
</protein>
<organism evidence="2 5">
    <name type="scientific">Poseidonibacter ostreae</name>
    <dbReference type="NCBI Taxonomy" id="2654171"/>
    <lineage>
        <taxon>Bacteria</taxon>
        <taxon>Pseudomonadati</taxon>
        <taxon>Campylobacterota</taxon>
        <taxon>Epsilonproteobacteria</taxon>
        <taxon>Campylobacterales</taxon>
        <taxon>Arcobacteraceae</taxon>
        <taxon>Poseidonibacter</taxon>
    </lineage>
</organism>
<dbReference type="AlphaFoldDB" id="A0A6L4WQS8"/>
<proteinExistence type="predicted"/>
<dbReference type="Gene3D" id="3.60.21.10">
    <property type="match status" value="1"/>
</dbReference>
<dbReference type="EMBL" id="WFKJ01000085">
    <property type="protein sequence ID" value="KAB7886181.1"/>
    <property type="molecule type" value="Genomic_DNA"/>
</dbReference>
<gene>
    <name evidence="3" type="ORF">GBG18_14780</name>
    <name evidence="2" type="ORF">GBG19_16205</name>
</gene>
<dbReference type="Proteomes" id="UP000461010">
    <property type="component" value="Unassembled WGS sequence"/>
</dbReference>
<feature type="domain" description="Calcineurin-like phosphoesterase" evidence="1">
    <location>
        <begin position="21"/>
        <end position="185"/>
    </location>
</feature>
<dbReference type="InterPro" id="IPR051158">
    <property type="entry name" value="Metallophosphoesterase_sf"/>
</dbReference>
<evidence type="ECO:0000313" key="3">
    <source>
        <dbReference type="EMBL" id="KAB7886181.1"/>
    </source>
</evidence>
<keyword evidence="4" id="KW-1185">Reference proteome</keyword>
<dbReference type="EMBL" id="WFKK01000101">
    <property type="protein sequence ID" value="KAB7883117.1"/>
    <property type="molecule type" value="Genomic_DNA"/>
</dbReference>
<dbReference type="SUPFAM" id="SSF56300">
    <property type="entry name" value="Metallo-dependent phosphatases"/>
    <property type="match status" value="1"/>
</dbReference>
<evidence type="ECO:0000313" key="4">
    <source>
        <dbReference type="Proteomes" id="UP000461010"/>
    </source>
</evidence>
<dbReference type="PANTHER" id="PTHR31302:SF0">
    <property type="entry name" value="TRANSMEMBRANE PROTEIN WITH METALLOPHOSPHOESTERASE DOMAIN"/>
    <property type="match status" value="1"/>
</dbReference>
<dbReference type="Proteomes" id="UP000472839">
    <property type="component" value="Unassembled WGS sequence"/>
</dbReference>
<evidence type="ECO:0000313" key="5">
    <source>
        <dbReference type="Proteomes" id="UP000472839"/>
    </source>
</evidence>
<evidence type="ECO:0000313" key="2">
    <source>
        <dbReference type="EMBL" id="KAB7883117.1"/>
    </source>
</evidence>
<sequence>MNLPITKIVEVLIDHQFLDGLKILHLSDLHINKNFKLSSINELLSICEDLEYDFVVITGDIIDCKVKYIKEKLHLLNNLSLLRPVYYISGNHDIFYGLEDLKKELSNFILMDNKSTSIDFKGKQINIVGISDRFAKFFNIRRDEKKASSFLKANTNSIFIAHQPKDYKIAVMNKTPLFLCGHTHGGQIFPFHFLVRLVQPFLNGLFYRKKTAIYVSRGLGTWGINFRYKADSEITILKLISKSVK</sequence>
<comment type="caution">
    <text evidence="2">The sequence shown here is derived from an EMBL/GenBank/DDBJ whole genome shotgun (WGS) entry which is preliminary data.</text>
</comment>
<dbReference type="PANTHER" id="PTHR31302">
    <property type="entry name" value="TRANSMEMBRANE PROTEIN WITH METALLOPHOSPHOESTERASE DOMAIN-RELATED"/>
    <property type="match status" value="1"/>
</dbReference>
<dbReference type="InterPro" id="IPR004843">
    <property type="entry name" value="Calcineurin-like_PHP"/>
</dbReference>
<dbReference type="RefSeq" id="WP_152192313.1">
    <property type="nucleotide sequence ID" value="NZ_WFKI01000093.1"/>
</dbReference>
<accession>A0A6L4WQS8</accession>
<dbReference type="InterPro" id="IPR029052">
    <property type="entry name" value="Metallo-depent_PP-like"/>
</dbReference>
<evidence type="ECO:0000259" key="1">
    <source>
        <dbReference type="Pfam" id="PF00149"/>
    </source>
</evidence>
<dbReference type="Pfam" id="PF00149">
    <property type="entry name" value="Metallophos"/>
    <property type="match status" value="1"/>
</dbReference>
<name>A0A6L4WQS8_9BACT</name>
<reference evidence="4 5" key="1">
    <citation type="submission" date="2019-10" db="EMBL/GenBank/DDBJ databases">
        <title>Poseidonibacter ostreae sp. nov., isolated from the gut of the Ostrea denselamellosa.</title>
        <authorList>
            <person name="Choi A."/>
        </authorList>
    </citation>
    <scope>NUCLEOTIDE SEQUENCE [LARGE SCALE GENOMIC DNA]</scope>
    <source>
        <strain evidence="2 5">SJOD-M-33</strain>
        <strain evidence="3 4">SJOD-M-5</strain>
    </source>
</reference>